<name>A0ABS5T871_9GAMM</name>
<accession>A0ABS5T871</accession>
<dbReference type="Proteomes" id="UP000786875">
    <property type="component" value="Unassembled WGS sequence"/>
</dbReference>
<evidence type="ECO:0000313" key="1">
    <source>
        <dbReference type="EMBL" id="MBT0728559.1"/>
    </source>
</evidence>
<dbReference type="RefSeq" id="WP_214215977.1">
    <property type="nucleotide sequence ID" value="NZ_JABBFO010000037.1"/>
</dbReference>
<gene>
    <name evidence="1" type="ORF">HGT73_14580</name>
</gene>
<reference evidence="1 2" key="1">
    <citation type="submission" date="2020-04" db="EMBL/GenBank/DDBJ databases">
        <title>Genome sequencing of Rosenbergiella species.</title>
        <authorList>
            <person name="Alvarez-Perez S."/>
            <person name="Lievens B."/>
        </authorList>
    </citation>
    <scope>NUCLEOTIDE SEQUENCE [LARGE SCALE GENOMIC DNA]</scope>
    <source>
        <strain evidence="1 2">CdVSA20.1</strain>
    </source>
</reference>
<keyword evidence="2" id="KW-1185">Reference proteome</keyword>
<proteinExistence type="predicted"/>
<dbReference type="EMBL" id="JABBFO010000037">
    <property type="protein sequence ID" value="MBT0728559.1"/>
    <property type="molecule type" value="Genomic_DNA"/>
</dbReference>
<organism evidence="1 2">
    <name type="scientific">Rosenbergiella australiborealis</name>
    <dbReference type="NCBI Taxonomy" id="1544696"/>
    <lineage>
        <taxon>Bacteria</taxon>
        <taxon>Pseudomonadati</taxon>
        <taxon>Pseudomonadota</taxon>
        <taxon>Gammaproteobacteria</taxon>
        <taxon>Enterobacterales</taxon>
        <taxon>Erwiniaceae</taxon>
        <taxon>Rosenbergiella</taxon>
    </lineage>
</organism>
<protein>
    <submittedName>
        <fullName evidence="1">Uncharacterized protein</fullName>
    </submittedName>
</protein>
<evidence type="ECO:0000313" key="2">
    <source>
        <dbReference type="Proteomes" id="UP000786875"/>
    </source>
</evidence>
<sequence length="217" mass="25198">MITKNFKMRSTDDIGIENDVCNFKFLRDVHYPSVSLEALFLNREEGFYELIQNIISLSDMEHSQYTMICYSELDTLIPNTKLNRYKGFWKLQSSDKNGFDWLKNKYDFFSEVGEGGKIKLSGYALASDHDLKKIISCFSYKKISFYAYLNKKNFDEKSLSNIMTLGDCKGVIMYFLECNGLVFFLLGDEDYKSSEVVVVSNNSNLNEIRQKAKILYC</sequence>
<comment type="caution">
    <text evidence="1">The sequence shown here is derived from an EMBL/GenBank/DDBJ whole genome shotgun (WGS) entry which is preliminary data.</text>
</comment>